<dbReference type="Pfam" id="PF22944">
    <property type="entry name" value="DGKD_4H"/>
    <property type="match status" value="1"/>
</dbReference>
<evidence type="ECO:0000256" key="1">
    <source>
        <dbReference type="ARBA" id="ARBA00022679"/>
    </source>
</evidence>
<dbReference type="GO" id="GO:0004143">
    <property type="term" value="F:ATP-dependent diacylglycerol kinase activity"/>
    <property type="evidence" value="ECO:0007669"/>
    <property type="project" value="InterPro"/>
</dbReference>
<evidence type="ECO:0000256" key="5">
    <source>
        <dbReference type="SAM" id="MobiDB-lite"/>
    </source>
</evidence>
<dbReference type="InterPro" id="IPR000756">
    <property type="entry name" value="Diacylglycerol_kin_accessory"/>
</dbReference>
<evidence type="ECO:0000259" key="6">
    <source>
        <dbReference type="PROSITE" id="PS50105"/>
    </source>
</evidence>
<dbReference type="OrthoDB" id="196165at2759"/>
<evidence type="ECO:0000313" key="8">
    <source>
        <dbReference type="Proteomes" id="UP000549394"/>
    </source>
</evidence>
<dbReference type="GO" id="GO:0005886">
    <property type="term" value="C:plasma membrane"/>
    <property type="evidence" value="ECO:0007669"/>
    <property type="project" value="TreeGrafter"/>
</dbReference>
<keyword evidence="2" id="KW-0547">Nucleotide-binding</keyword>
<dbReference type="AlphaFoldDB" id="A0A7I8VEI6"/>
<dbReference type="PANTHER" id="PTHR11255:SF109">
    <property type="entry name" value="DIACYLGLYCEROL KINASE ETA"/>
    <property type="match status" value="1"/>
</dbReference>
<dbReference type="Gene3D" id="2.60.200.40">
    <property type="match status" value="1"/>
</dbReference>
<feature type="compositionally biased region" description="Polar residues" evidence="5">
    <location>
        <begin position="1"/>
        <end position="10"/>
    </location>
</feature>
<feature type="region of interest" description="Disordered" evidence="5">
    <location>
        <begin position="1"/>
        <end position="84"/>
    </location>
</feature>
<comment type="caution">
    <text evidence="7">The sequence shown here is derived from an EMBL/GenBank/DDBJ whole genome shotgun (WGS) entry which is preliminary data.</text>
</comment>
<evidence type="ECO:0000256" key="3">
    <source>
        <dbReference type="ARBA" id="ARBA00022777"/>
    </source>
</evidence>
<evidence type="ECO:0000256" key="4">
    <source>
        <dbReference type="ARBA" id="ARBA00022840"/>
    </source>
</evidence>
<dbReference type="SMART" id="SM00045">
    <property type="entry name" value="DAGKa"/>
    <property type="match status" value="1"/>
</dbReference>
<dbReference type="GO" id="GO:0005524">
    <property type="term" value="F:ATP binding"/>
    <property type="evidence" value="ECO:0007669"/>
    <property type="project" value="UniProtKB-KW"/>
</dbReference>
<feature type="domain" description="SAM" evidence="6">
    <location>
        <begin position="543"/>
        <end position="606"/>
    </location>
</feature>
<accession>A0A7I8VEI6</accession>
<dbReference type="Pfam" id="PF00609">
    <property type="entry name" value="DAGK_acc"/>
    <property type="match status" value="2"/>
</dbReference>
<protein>
    <submittedName>
        <fullName evidence="7">DgyrCDS2158</fullName>
    </submittedName>
</protein>
<keyword evidence="8" id="KW-1185">Reference proteome</keyword>
<evidence type="ECO:0000256" key="2">
    <source>
        <dbReference type="ARBA" id="ARBA00022741"/>
    </source>
</evidence>
<organism evidence="7 8">
    <name type="scientific">Dimorphilus gyrociliatus</name>
    <dbReference type="NCBI Taxonomy" id="2664684"/>
    <lineage>
        <taxon>Eukaryota</taxon>
        <taxon>Metazoa</taxon>
        <taxon>Spiralia</taxon>
        <taxon>Lophotrochozoa</taxon>
        <taxon>Annelida</taxon>
        <taxon>Polychaeta</taxon>
        <taxon>Polychaeta incertae sedis</taxon>
        <taxon>Dinophilidae</taxon>
        <taxon>Dimorphilus</taxon>
    </lineage>
</organism>
<feature type="compositionally biased region" description="Polar residues" evidence="5">
    <location>
        <begin position="73"/>
        <end position="82"/>
    </location>
</feature>
<keyword evidence="3" id="KW-0418">Kinase</keyword>
<dbReference type="Proteomes" id="UP000549394">
    <property type="component" value="Unassembled WGS sequence"/>
</dbReference>
<dbReference type="PROSITE" id="PS50105">
    <property type="entry name" value="SAM_DOMAIN"/>
    <property type="match status" value="1"/>
</dbReference>
<dbReference type="InterPro" id="IPR054474">
    <property type="entry name" value="DGKD_4H"/>
</dbReference>
<evidence type="ECO:0000313" key="7">
    <source>
        <dbReference type="EMBL" id="CAD5112951.1"/>
    </source>
</evidence>
<proteinExistence type="predicted"/>
<dbReference type="Pfam" id="PF07647">
    <property type="entry name" value="SAM_2"/>
    <property type="match status" value="1"/>
</dbReference>
<dbReference type="SUPFAM" id="SSF47769">
    <property type="entry name" value="SAM/Pointed domain"/>
    <property type="match status" value="1"/>
</dbReference>
<dbReference type="SMART" id="SM00454">
    <property type="entry name" value="SAM"/>
    <property type="match status" value="1"/>
</dbReference>
<dbReference type="InterPro" id="IPR037607">
    <property type="entry name" value="DGK"/>
</dbReference>
<dbReference type="InterPro" id="IPR001660">
    <property type="entry name" value="SAM"/>
</dbReference>
<dbReference type="EMBL" id="CAJFCJ010000003">
    <property type="protein sequence ID" value="CAD5112951.1"/>
    <property type="molecule type" value="Genomic_DNA"/>
</dbReference>
<dbReference type="GO" id="GO:0007200">
    <property type="term" value="P:phospholipase C-activating G protein-coupled receptor signaling pathway"/>
    <property type="evidence" value="ECO:0007669"/>
    <property type="project" value="InterPro"/>
</dbReference>
<dbReference type="PANTHER" id="PTHR11255">
    <property type="entry name" value="DIACYLGLYCEROL KINASE"/>
    <property type="match status" value="1"/>
</dbReference>
<dbReference type="FunFam" id="2.60.200.40:FF:000001">
    <property type="entry name" value="Diacylglycerol kinase"/>
    <property type="match status" value="1"/>
</dbReference>
<dbReference type="SUPFAM" id="SSF111331">
    <property type="entry name" value="NAD kinase/diacylglycerol kinase-like"/>
    <property type="match status" value="1"/>
</dbReference>
<feature type="compositionally biased region" description="Low complexity" evidence="5">
    <location>
        <begin position="20"/>
        <end position="56"/>
    </location>
</feature>
<dbReference type="Gene3D" id="1.10.150.50">
    <property type="entry name" value="Transcription Factor, Ets-1"/>
    <property type="match status" value="1"/>
</dbReference>
<dbReference type="InterPro" id="IPR013761">
    <property type="entry name" value="SAM/pointed_sf"/>
</dbReference>
<dbReference type="InterPro" id="IPR016064">
    <property type="entry name" value="NAD/diacylglycerol_kinase_sf"/>
</dbReference>
<keyword evidence="1" id="KW-0808">Transferase</keyword>
<sequence>MPEGKQSLSVPMSKWRVDSDSSYTDSDYMSSGTSSPYRSPSHSATSSHSPSPIRSPLKFVPPFGPPDADPRKQTGSPTNSNFPILPANYAQRQAESLNIPGKGLVSKVLLQSIAPVVTSAFLSRVEHDVDLDERCIMNNYFGIGIDAKIALDFHTKREEHPEKCRSLYNEKSVMNNYFGIGIDAKIALDFHNKRETHPEKCRSRTKNMMWYGVLGGKEIMHNTYRNLDQRIQLECDGQRIPLPSLQGIVVLNISSYMGGANFWGTKGDNFRPPSFDDKILEVVAIFGSVHLGVSKFVNLQHHRIAQCRSLKITILGDEAVPVQVDGEAWLQNPGFIRIKHKNRAQMLSHDKIFAEALRSWMKNERRSSEQTDSILTDQEVYVLNDFVSVTERFTECLKMLSSFTTFIMEDLTPLIVQTQGFLRKLYCENGEKMIEPAIRSQVSDLVSSVTHLFHKSVQLLNENSRELQLSSQADQQLHQALQEMDAEMGRVHQIGGLPHPYILDDHEHPKKQKKFKFGPWFKQRKREKSDTPKAPDVSNVENWTIDEVVQWLSSFGFVEYAEKFISHEITGKELVHLERYDLKDLGVSKVGHLKRMQNEIKHMRHQVQERDKLQKNKTQMLDIAISF</sequence>
<keyword evidence="4" id="KW-0067">ATP-binding</keyword>
<name>A0A7I8VEI6_9ANNE</name>
<reference evidence="7 8" key="1">
    <citation type="submission" date="2020-08" db="EMBL/GenBank/DDBJ databases">
        <authorList>
            <person name="Hejnol A."/>
        </authorList>
    </citation>
    <scope>NUCLEOTIDE SEQUENCE [LARGE SCALE GENOMIC DNA]</scope>
</reference>
<gene>
    <name evidence="7" type="ORF">DGYR_LOCUS2009</name>
</gene>